<name>A0ABX7BE60_9PROT</name>
<dbReference type="RefSeq" id="WP_201079579.1">
    <property type="nucleotide sequence ID" value="NZ_CP067420.1"/>
</dbReference>
<reference evidence="1" key="1">
    <citation type="submission" date="2021-02" db="EMBL/GenBank/DDBJ databases">
        <title>Skermanella TT6 skin isolate.</title>
        <authorList>
            <person name="Lee K."/>
            <person name="Ganzorig M."/>
        </authorList>
    </citation>
    <scope>NUCLEOTIDE SEQUENCE</scope>
    <source>
        <strain evidence="1">TT6</strain>
    </source>
</reference>
<dbReference type="Proteomes" id="UP000595197">
    <property type="component" value="Chromosome"/>
</dbReference>
<accession>A0ABX7BE60</accession>
<evidence type="ECO:0000313" key="1">
    <source>
        <dbReference type="EMBL" id="QQP91548.1"/>
    </source>
</evidence>
<dbReference type="EMBL" id="CP067420">
    <property type="protein sequence ID" value="QQP91548.1"/>
    <property type="molecule type" value="Genomic_DNA"/>
</dbReference>
<keyword evidence="2" id="KW-1185">Reference proteome</keyword>
<protein>
    <submittedName>
        <fullName evidence="1">Uncharacterized protein</fullName>
    </submittedName>
</protein>
<organism evidence="1 2">
    <name type="scientific">Skermanella cutis</name>
    <dbReference type="NCBI Taxonomy" id="2775420"/>
    <lineage>
        <taxon>Bacteria</taxon>
        <taxon>Pseudomonadati</taxon>
        <taxon>Pseudomonadota</taxon>
        <taxon>Alphaproteobacteria</taxon>
        <taxon>Rhodospirillales</taxon>
        <taxon>Azospirillaceae</taxon>
        <taxon>Skermanella</taxon>
    </lineage>
</organism>
<gene>
    <name evidence="1" type="ORF">IGS68_10210</name>
</gene>
<evidence type="ECO:0000313" key="2">
    <source>
        <dbReference type="Proteomes" id="UP000595197"/>
    </source>
</evidence>
<proteinExistence type="predicted"/>
<sequence length="333" mass="37748">MTTWVEQVEQRARVIHEEIAIWRMRAQELGFDFEPVYGRYARLLDQIYVNEMPLAKAKDNSELLLHVEGAAVETMPRISLVSSLFNNVKDQVRNLTKSIAGMLPEHRVTVADIDLELSGLARGSLYIGFNVPLPRERKRHANLLQQEDTLFKATQNALRVINDVSHTIEIMDPVDATRQVADVIDDPKIRDAALVAVRRIAPSGRTGVSAIGVTSAIEERRPAELTPALRQQIGKMLVQPVVSNEFIELQGTIREIDLDAKRFELRGIANHELQDIRCIYTRVEGVEPRRLLDARVSVRGFVERRKDESPRLVEVKSISFLSPLPPDPQKELF</sequence>